<feature type="domain" description="DNA/RNA non-specific endonuclease/pyrophosphatase/phosphodiesterase" evidence="4">
    <location>
        <begin position="57"/>
        <end position="260"/>
    </location>
</feature>
<evidence type="ECO:0000259" key="4">
    <source>
        <dbReference type="SMART" id="SM00892"/>
    </source>
</evidence>
<dbReference type="GO" id="GO:0046872">
    <property type="term" value="F:metal ion binding"/>
    <property type="evidence" value="ECO:0007669"/>
    <property type="project" value="InterPro"/>
</dbReference>
<feature type="compositionally biased region" description="Basic and acidic residues" evidence="1">
    <location>
        <begin position="835"/>
        <end position="854"/>
    </location>
</feature>
<dbReference type="Gene3D" id="3.40.570.10">
    <property type="entry name" value="Extracellular Endonuclease, subunit A"/>
    <property type="match status" value="1"/>
</dbReference>
<dbReference type="InterPro" id="IPR020821">
    <property type="entry name" value="ENPP1-3/EXOG-like_nuc-like"/>
</dbReference>
<accession>A0A498LT25</accession>
<proteinExistence type="predicted"/>
<feature type="compositionally biased region" description="Basic and acidic residues" evidence="1">
    <location>
        <begin position="912"/>
        <end position="930"/>
    </location>
</feature>
<dbReference type="GO" id="GO:0003676">
    <property type="term" value="F:nucleic acid binding"/>
    <property type="evidence" value="ECO:0007669"/>
    <property type="project" value="InterPro"/>
</dbReference>
<reference evidence="5 6" key="1">
    <citation type="submission" date="2018-03" db="EMBL/GenBank/DDBJ databases">
        <title>Draft genome sequence of Rohu Carp (Labeo rohita).</title>
        <authorList>
            <person name="Das P."/>
            <person name="Kushwaha B."/>
            <person name="Joshi C.G."/>
            <person name="Kumar D."/>
            <person name="Nagpure N.S."/>
            <person name="Sahoo L."/>
            <person name="Das S.P."/>
            <person name="Bit A."/>
            <person name="Patnaik S."/>
            <person name="Meher P.K."/>
            <person name="Jayasankar P."/>
            <person name="Koringa P.G."/>
            <person name="Patel N.V."/>
            <person name="Hinsu A.T."/>
            <person name="Kumar R."/>
            <person name="Pandey M."/>
            <person name="Agarwal S."/>
            <person name="Srivastava S."/>
            <person name="Singh M."/>
            <person name="Iquebal M.A."/>
            <person name="Jaiswal S."/>
            <person name="Angadi U.B."/>
            <person name="Kumar N."/>
            <person name="Raza M."/>
            <person name="Shah T.M."/>
            <person name="Rai A."/>
            <person name="Jena J.K."/>
        </authorList>
    </citation>
    <scope>NUCLEOTIDE SEQUENCE [LARGE SCALE GENOMIC DNA]</scope>
    <source>
        <strain evidence="5">DASCIFA01</strain>
        <tissue evidence="5">Testis</tissue>
    </source>
</reference>
<gene>
    <name evidence="5" type="ORF">ROHU_010526</name>
</gene>
<dbReference type="Pfam" id="PF01223">
    <property type="entry name" value="Endonuclease_NS"/>
    <property type="match status" value="1"/>
</dbReference>
<dbReference type="InterPro" id="IPR044929">
    <property type="entry name" value="DNA/RNA_non-sp_Endonuclease_sf"/>
</dbReference>
<feature type="compositionally biased region" description="Basic residues" evidence="1">
    <location>
        <begin position="932"/>
        <end position="943"/>
    </location>
</feature>
<evidence type="ECO:0000259" key="3">
    <source>
        <dbReference type="SMART" id="SM00477"/>
    </source>
</evidence>
<keyword evidence="6" id="KW-1185">Reference proteome</keyword>
<feature type="region of interest" description="Disordered" evidence="1">
    <location>
        <begin position="258"/>
        <end position="355"/>
    </location>
</feature>
<evidence type="ECO:0008006" key="7">
    <source>
        <dbReference type="Google" id="ProtNLM"/>
    </source>
</evidence>
<dbReference type="PANTHER" id="PTHR33480">
    <property type="entry name" value="SET DOMAIN-CONTAINING PROTEIN-RELATED"/>
    <property type="match status" value="1"/>
</dbReference>
<dbReference type="GO" id="GO:0016787">
    <property type="term" value="F:hydrolase activity"/>
    <property type="evidence" value="ECO:0007669"/>
    <property type="project" value="InterPro"/>
</dbReference>
<organism evidence="5 6">
    <name type="scientific">Labeo rohita</name>
    <name type="common">Indian major carp</name>
    <name type="synonym">Cyprinus rohita</name>
    <dbReference type="NCBI Taxonomy" id="84645"/>
    <lineage>
        <taxon>Eukaryota</taxon>
        <taxon>Metazoa</taxon>
        <taxon>Chordata</taxon>
        <taxon>Craniata</taxon>
        <taxon>Vertebrata</taxon>
        <taxon>Euteleostomi</taxon>
        <taxon>Actinopterygii</taxon>
        <taxon>Neopterygii</taxon>
        <taxon>Teleostei</taxon>
        <taxon>Ostariophysi</taxon>
        <taxon>Cypriniformes</taxon>
        <taxon>Cyprinidae</taxon>
        <taxon>Labeoninae</taxon>
        <taxon>Labeonini</taxon>
        <taxon>Labeo</taxon>
    </lineage>
</organism>
<dbReference type="EMBL" id="QBIY01013119">
    <property type="protein sequence ID" value="RXN11628.1"/>
    <property type="molecule type" value="Genomic_DNA"/>
</dbReference>
<feature type="chain" id="PRO_5019867411" description="Endonuclease domain-containing 1-like protein" evidence="2">
    <location>
        <begin position="16"/>
        <end position="1005"/>
    </location>
</feature>
<feature type="compositionally biased region" description="Low complexity" evidence="1">
    <location>
        <begin position="290"/>
        <end position="299"/>
    </location>
</feature>
<protein>
    <recommendedName>
        <fullName evidence="7">Endonuclease domain-containing 1-like protein</fullName>
    </recommendedName>
</protein>
<dbReference type="STRING" id="84645.A0A498LT25"/>
<evidence type="ECO:0000256" key="2">
    <source>
        <dbReference type="SAM" id="SignalP"/>
    </source>
</evidence>
<comment type="caution">
    <text evidence="5">The sequence shown here is derived from an EMBL/GenBank/DDBJ whole genome shotgun (WGS) entry which is preliminary data.</text>
</comment>
<evidence type="ECO:0000313" key="5">
    <source>
        <dbReference type="EMBL" id="RXN11628.1"/>
    </source>
</evidence>
<dbReference type="InterPro" id="IPR001604">
    <property type="entry name" value="Endo_G_ENPP1-like_dom"/>
</dbReference>
<sequence length="1005" mass="114594">MKLFVFLLLPYLSLSEVGRDFNKCKQFFLSNSPPQFTPALSSSQHICQCLWDNNDKPIYLYATLYNTVWRIPIYSVYVLKSSNIGRCDAWFIEPQLDNTNAVPCMRAEGPQNTNGNNQAVNSDYVGSNYDKGHLYPVQHTNNHLSMLATSTLTNAAPQDLTFNRGQWSKHEKDVILDLQSCNESYVVTGVVPDTNIRIPTNNPRVTVSKYYWRATCCKQGSTFIGKGYFGPDNNGKVQSLSITDLQQKLIKDYHSNGIHEESDQEESEVSEFPESDISSCSGLDPDYKPPKSSSSGEDFSSPDKGAPNLSSEDEDEDLNEDKQQDGKCTINKEKNSQSYIKRHNKKLQINKRDKGKSAITIKTSTKREGFKRAWDKKHFCLYCSKAQFKISRHLERKHMDIKDVGYAFSFPLGSKERKVLLEQLRNKGDFRHNTDVLEKGSGQIITWKQPSVDASIKDYLPCPFCFGMFRKKDLWRHQSSCKTKQSCSKDRDDDQKNTRGRVQSRAACLLPIAASSDGCQKIINTMRQDDVSFHIRNDSLICKYGESLYGKHGCVRSRHQYIAQRMRELGRFMLVAKEMDNTVRGLEDLCAPARFQFVVNVAKRLTQFSPGKNEYGKPSTAVKIGFCLKGAVEVLIGQALMNDDDLSEKKAKKFFELLEKNWRNSASITAHQTIQEKRWNKEDDIPLTKNVIALRDHLRMVEDEARAKMTHQMNLQAYKALNETVLAQVIIFNKRREGEASRLTLDTYKKARANAINQDIYSTLSPLEKELSKILTRIKIRGKRGKKVPVFLTERMKESINLLVQRREEAGVPAENPYLFARPDTCSEGFSPQKAPERCSEDEGSDTADREQAKNRSSPKKRKRVAELFSPQKAPERCSEDEGSDIDREQAKNRSSPKKRKRVAELFSPQKAPERCSEDEGSDIDREQAKKSSPKKKKRKIHYRFSPQKAPERCSEDEGSDTAGREQAKKSSPKKRKRVAELFSPQKATERCREDQGSNTAVALW</sequence>
<feature type="compositionally biased region" description="Acidic residues" evidence="1">
    <location>
        <begin position="262"/>
        <end position="274"/>
    </location>
</feature>
<dbReference type="PANTHER" id="PTHR33480:SF5">
    <property type="entry name" value="SI:DKEY-51D8.9"/>
    <property type="match status" value="1"/>
</dbReference>
<feature type="domain" description="ENPP1-3/EXOG-like endonuclease/phosphodiesterase" evidence="3">
    <location>
        <begin position="58"/>
        <end position="260"/>
    </location>
</feature>
<dbReference type="SMART" id="SM00892">
    <property type="entry name" value="Endonuclease_NS"/>
    <property type="match status" value="1"/>
</dbReference>
<evidence type="ECO:0000313" key="6">
    <source>
        <dbReference type="Proteomes" id="UP000290572"/>
    </source>
</evidence>
<evidence type="ECO:0000256" key="1">
    <source>
        <dbReference type="SAM" id="MobiDB-lite"/>
    </source>
</evidence>
<keyword evidence="2" id="KW-0732">Signal</keyword>
<name>A0A498LT25_LABRO</name>
<feature type="compositionally biased region" description="Basic and acidic residues" evidence="1">
    <location>
        <begin position="320"/>
        <end position="335"/>
    </location>
</feature>
<feature type="signal peptide" evidence="2">
    <location>
        <begin position="1"/>
        <end position="15"/>
    </location>
</feature>
<dbReference type="Proteomes" id="UP000290572">
    <property type="component" value="Unassembled WGS sequence"/>
</dbReference>
<feature type="region of interest" description="Disordered" evidence="1">
    <location>
        <begin position="823"/>
        <end position="1005"/>
    </location>
</feature>
<dbReference type="SMART" id="SM00477">
    <property type="entry name" value="NUC"/>
    <property type="match status" value="1"/>
</dbReference>
<feature type="compositionally biased region" description="Basic and acidic residues" evidence="1">
    <location>
        <begin position="874"/>
        <end position="892"/>
    </location>
</feature>
<dbReference type="SUPFAM" id="SSF54060">
    <property type="entry name" value="His-Me finger endonucleases"/>
    <property type="match status" value="1"/>
</dbReference>
<dbReference type="AlphaFoldDB" id="A0A498LT25"/>
<feature type="compositionally biased region" description="Basic residues" evidence="1">
    <location>
        <begin position="340"/>
        <end position="349"/>
    </location>
</feature>
<dbReference type="InterPro" id="IPR044925">
    <property type="entry name" value="His-Me_finger_sf"/>
</dbReference>